<keyword evidence="4" id="KW-0677">Repeat</keyword>
<evidence type="ECO:0000259" key="11">
    <source>
        <dbReference type="PROSITE" id="PS50853"/>
    </source>
</evidence>
<name>A0A9D4NUT5_DERFA</name>
<dbReference type="InterPro" id="IPR008042">
    <property type="entry name" value="Retrotrans_Pao"/>
</dbReference>
<dbReference type="InterPro" id="IPR036179">
    <property type="entry name" value="Ig-like_dom_sf"/>
</dbReference>
<feature type="domain" description="Ig-like" evidence="10">
    <location>
        <begin position="702"/>
        <end position="786"/>
    </location>
</feature>
<dbReference type="GO" id="GO:0008046">
    <property type="term" value="F:axon guidance receptor activity"/>
    <property type="evidence" value="ECO:0007669"/>
    <property type="project" value="TreeGrafter"/>
</dbReference>
<gene>
    <name evidence="13" type="ORF">HUG17_3122</name>
</gene>
<evidence type="ECO:0000256" key="2">
    <source>
        <dbReference type="ARBA" id="ARBA00022692"/>
    </source>
</evidence>
<dbReference type="PANTHER" id="PTHR45080:SF31">
    <property type="entry name" value="MYOTILIN"/>
    <property type="match status" value="1"/>
</dbReference>
<keyword evidence="3" id="KW-0732">Signal</keyword>
<dbReference type="InterPro" id="IPR043128">
    <property type="entry name" value="Rev_trsase/Diguanyl_cyclase"/>
</dbReference>
<accession>A0A9D4NUT5</accession>
<dbReference type="SMART" id="SM00409">
    <property type="entry name" value="IG"/>
    <property type="match status" value="5"/>
</dbReference>
<dbReference type="SMART" id="SM00408">
    <property type="entry name" value="IGc2"/>
    <property type="match status" value="5"/>
</dbReference>
<dbReference type="SMART" id="SM00060">
    <property type="entry name" value="FN3"/>
    <property type="match status" value="3"/>
</dbReference>
<dbReference type="InterPro" id="IPR036116">
    <property type="entry name" value="FN3_sf"/>
</dbReference>
<dbReference type="InterPro" id="IPR000477">
    <property type="entry name" value="RT_dom"/>
</dbReference>
<dbReference type="SMART" id="SM00406">
    <property type="entry name" value="IGv"/>
    <property type="match status" value="3"/>
</dbReference>
<evidence type="ECO:0000256" key="7">
    <source>
        <dbReference type="ARBA" id="ARBA00023157"/>
    </source>
</evidence>
<dbReference type="InterPro" id="IPR013098">
    <property type="entry name" value="Ig_I-set"/>
</dbReference>
<evidence type="ECO:0000259" key="10">
    <source>
        <dbReference type="PROSITE" id="PS50835"/>
    </source>
</evidence>
<organism evidence="13">
    <name type="scientific">Dermatophagoides farinae</name>
    <name type="common">American house dust mite</name>
    <dbReference type="NCBI Taxonomy" id="6954"/>
    <lineage>
        <taxon>Eukaryota</taxon>
        <taxon>Metazoa</taxon>
        <taxon>Ecdysozoa</taxon>
        <taxon>Arthropoda</taxon>
        <taxon>Chelicerata</taxon>
        <taxon>Arachnida</taxon>
        <taxon>Acari</taxon>
        <taxon>Acariformes</taxon>
        <taxon>Sarcoptiformes</taxon>
        <taxon>Astigmata</taxon>
        <taxon>Psoroptidia</taxon>
        <taxon>Analgoidea</taxon>
        <taxon>Pyroglyphidae</taxon>
        <taxon>Dermatophagoidinae</taxon>
        <taxon>Dermatophagoides</taxon>
    </lineage>
</organism>
<feature type="domain" description="Ig-like" evidence="10">
    <location>
        <begin position="890"/>
        <end position="978"/>
    </location>
</feature>
<dbReference type="CDD" id="cd00063">
    <property type="entry name" value="FN3"/>
    <property type="match status" value="3"/>
</dbReference>
<dbReference type="FunFam" id="2.60.40.10:FF:000189">
    <property type="entry name" value="Neogenin isoform 3"/>
    <property type="match status" value="2"/>
</dbReference>
<evidence type="ECO:0000256" key="9">
    <source>
        <dbReference type="SAM" id="Phobius"/>
    </source>
</evidence>
<dbReference type="PANTHER" id="PTHR45080">
    <property type="entry name" value="CONTACTIN 5"/>
    <property type="match status" value="1"/>
</dbReference>
<dbReference type="Proteomes" id="UP000828236">
    <property type="component" value="Unassembled WGS sequence"/>
</dbReference>
<keyword evidence="8" id="KW-0393">Immunoglobulin domain</keyword>
<dbReference type="Pfam" id="PF05380">
    <property type="entry name" value="Peptidase_A17"/>
    <property type="match status" value="1"/>
</dbReference>
<dbReference type="SUPFAM" id="SSF56672">
    <property type="entry name" value="DNA/RNA polymerases"/>
    <property type="match status" value="1"/>
</dbReference>
<evidence type="ECO:0000256" key="6">
    <source>
        <dbReference type="ARBA" id="ARBA00023136"/>
    </source>
</evidence>
<dbReference type="InterPro" id="IPR003598">
    <property type="entry name" value="Ig_sub2"/>
</dbReference>
<evidence type="ECO:0000256" key="3">
    <source>
        <dbReference type="ARBA" id="ARBA00022729"/>
    </source>
</evidence>
<comment type="caution">
    <text evidence="13">The sequence shown here is derived from an EMBL/GenBank/DDBJ whole genome shotgun (WGS) entry which is preliminary data.</text>
</comment>
<dbReference type="FunFam" id="2.60.40.10:FF:000008">
    <property type="entry name" value="roundabout homolog 2 isoform X2"/>
    <property type="match status" value="2"/>
</dbReference>
<dbReference type="Gene3D" id="3.30.70.270">
    <property type="match status" value="1"/>
</dbReference>
<comment type="subcellular location">
    <subcellularLocation>
        <location evidence="1">Membrane</location>
        <topology evidence="1">Single-pass membrane protein</topology>
    </subcellularLocation>
</comment>
<evidence type="ECO:0000256" key="8">
    <source>
        <dbReference type="ARBA" id="ARBA00023319"/>
    </source>
</evidence>
<dbReference type="GO" id="GO:0030424">
    <property type="term" value="C:axon"/>
    <property type="evidence" value="ECO:0007669"/>
    <property type="project" value="TreeGrafter"/>
</dbReference>
<reference evidence="13" key="2">
    <citation type="journal article" date="2021" name="World Allergy Organ. J.">
        <title>Chromosome-level assembly of Dermatophagoides farinae genome and transcriptome reveals two novel allergens Der f 37 and Der f 39.</title>
        <authorList>
            <person name="Chen J."/>
            <person name="Cai Z."/>
            <person name="Fan D."/>
            <person name="Hu J."/>
            <person name="Hou Y."/>
            <person name="He Y."/>
            <person name="Zhang Z."/>
            <person name="Zhao Z."/>
            <person name="Gao P."/>
            <person name="Hu W."/>
            <person name="Sun J."/>
            <person name="Li J."/>
            <person name="Ji K."/>
        </authorList>
    </citation>
    <scope>NUCLEOTIDE SEQUENCE</scope>
    <source>
        <strain evidence="13">JKM2019</strain>
    </source>
</reference>
<keyword evidence="5 9" id="KW-1133">Transmembrane helix</keyword>
<dbReference type="InterPro" id="IPR050958">
    <property type="entry name" value="Cell_Adh-Cytoskel_Orgn"/>
</dbReference>
<feature type="domain" description="Ig-like" evidence="10">
    <location>
        <begin position="515"/>
        <end position="605"/>
    </location>
</feature>
<dbReference type="GO" id="GO:0043025">
    <property type="term" value="C:neuronal cell body"/>
    <property type="evidence" value="ECO:0007669"/>
    <property type="project" value="TreeGrafter"/>
</dbReference>
<dbReference type="PROSITE" id="PS50835">
    <property type="entry name" value="IG_LIKE"/>
    <property type="match status" value="5"/>
</dbReference>
<dbReference type="PROSITE" id="PS50878">
    <property type="entry name" value="RT_POL"/>
    <property type="match status" value="1"/>
</dbReference>
<dbReference type="SUPFAM" id="SSF49265">
    <property type="entry name" value="Fibronectin type III"/>
    <property type="match status" value="2"/>
</dbReference>
<protein>
    <submittedName>
        <fullName evidence="13">Uncharacterized protein</fullName>
    </submittedName>
</protein>
<evidence type="ECO:0000256" key="4">
    <source>
        <dbReference type="ARBA" id="ARBA00022737"/>
    </source>
</evidence>
<feature type="transmembrane region" description="Helical" evidence="9">
    <location>
        <begin position="1363"/>
        <end position="1388"/>
    </location>
</feature>
<keyword evidence="2 9" id="KW-0812">Transmembrane</keyword>
<dbReference type="FunFam" id="2.60.40.10:FF:000028">
    <property type="entry name" value="Neuronal cell adhesion molecule"/>
    <property type="match status" value="1"/>
</dbReference>
<dbReference type="FunFam" id="2.60.40.10:FF:000032">
    <property type="entry name" value="palladin isoform X1"/>
    <property type="match status" value="1"/>
</dbReference>
<dbReference type="GO" id="GO:0071897">
    <property type="term" value="P:DNA biosynthetic process"/>
    <property type="evidence" value="ECO:0007669"/>
    <property type="project" value="UniProtKB-ARBA"/>
</dbReference>
<dbReference type="Gene3D" id="3.10.10.10">
    <property type="entry name" value="HIV Type 1 Reverse Transcriptase, subunit A, domain 1"/>
    <property type="match status" value="1"/>
</dbReference>
<feature type="domain" description="Fibronectin type-III" evidence="11">
    <location>
        <begin position="1246"/>
        <end position="1340"/>
    </location>
</feature>
<feature type="domain" description="Ig-like" evidence="10">
    <location>
        <begin position="791"/>
        <end position="883"/>
    </location>
</feature>
<dbReference type="Pfam" id="PF13927">
    <property type="entry name" value="Ig_3"/>
    <property type="match status" value="1"/>
</dbReference>
<evidence type="ECO:0000256" key="1">
    <source>
        <dbReference type="ARBA" id="ARBA00004167"/>
    </source>
</evidence>
<dbReference type="InterPro" id="IPR013783">
    <property type="entry name" value="Ig-like_fold"/>
</dbReference>
<dbReference type="Pfam" id="PF00078">
    <property type="entry name" value="RVT_1"/>
    <property type="match status" value="1"/>
</dbReference>
<keyword evidence="6 9" id="KW-0472">Membrane</keyword>
<proteinExistence type="predicted"/>
<dbReference type="SUPFAM" id="SSF48726">
    <property type="entry name" value="Immunoglobulin"/>
    <property type="match status" value="5"/>
</dbReference>
<dbReference type="Pfam" id="PF00041">
    <property type="entry name" value="fn3"/>
    <property type="match status" value="2"/>
</dbReference>
<evidence type="ECO:0000259" key="12">
    <source>
        <dbReference type="PROSITE" id="PS50878"/>
    </source>
</evidence>
<evidence type="ECO:0000313" key="13">
    <source>
        <dbReference type="EMBL" id="KAH7639089.1"/>
    </source>
</evidence>
<reference evidence="13" key="1">
    <citation type="submission" date="2020-06" db="EMBL/GenBank/DDBJ databases">
        <authorList>
            <person name="Ji K."/>
            <person name="Li J."/>
        </authorList>
    </citation>
    <scope>NUCLEOTIDE SEQUENCE</scope>
    <source>
        <strain evidence="13">JKM2019</strain>
        <tissue evidence="13">Whole body</tissue>
    </source>
</reference>
<dbReference type="InterPro" id="IPR007110">
    <property type="entry name" value="Ig-like_dom"/>
</dbReference>
<evidence type="ECO:0000256" key="5">
    <source>
        <dbReference type="ARBA" id="ARBA00022989"/>
    </source>
</evidence>
<dbReference type="InterPro" id="IPR003599">
    <property type="entry name" value="Ig_sub"/>
</dbReference>
<dbReference type="Gene3D" id="2.60.40.10">
    <property type="entry name" value="Immunoglobulins"/>
    <property type="match status" value="8"/>
</dbReference>
<dbReference type="Pfam" id="PF07679">
    <property type="entry name" value="I-set"/>
    <property type="match status" value="4"/>
</dbReference>
<feature type="domain" description="Ig-like" evidence="10">
    <location>
        <begin position="611"/>
        <end position="697"/>
    </location>
</feature>
<feature type="domain" description="Reverse transcriptase" evidence="12">
    <location>
        <begin position="21"/>
        <end position="228"/>
    </location>
</feature>
<keyword evidence="7" id="KW-1015">Disulfide bond</keyword>
<dbReference type="GO" id="GO:0007156">
    <property type="term" value="P:homophilic cell adhesion via plasma membrane adhesion molecules"/>
    <property type="evidence" value="ECO:0007669"/>
    <property type="project" value="TreeGrafter"/>
</dbReference>
<dbReference type="GO" id="GO:0050808">
    <property type="term" value="P:synapse organization"/>
    <property type="evidence" value="ECO:0007669"/>
    <property type="project" value="TreeGrafter"/>
</dbReference>
<dbReference type="EMBL" id="SDOV01000007">
    <property type="protein sequence ID" value="KAH7639089.1"/>
    <property type="molecule type" value="Genomic_DNA"/>
</dbReference>
<feature type="domain" description="Fibronectin type-III" evidence="11">
    <location>
        <begin position="1001"/>
        <end position="1096"/>
    </location>
</feature>
<dbReference type="PROSITE" id="PS50853">
    <property type="entry name" value="FN3"/>
    <property type="match status" value="2"/>
</dbReference>
<dbReference type="InterPro" id="IPR013106">
    <property type="entry name" value="Ig_V-set"/>
</dbReference>
<dbReference type="InterPro" id="IPR003961">
    <property type="entry name" value="FN3_dom"/>
</dbReference>
<sequence>MTDERRKQYQTLIDDMERDDIIGKTEVNPHEGYHMPHFVITRNDKNTTKMRMVFNASNGSKPLNKAIFKGVTSWHIIRSLLFFRLQSIAVISDIKAAFHNIVIQEVHRQFVKFLWVEPTDQLVCYRFNRLPFGLSSSPFILYAVIVHHLKKYQNRYPQTVYAIKNGLYVDDLIMSARNPLEVQLFKDQSQEIFADASMELRKWRSSEPTLNKKWNDGLAENKVLGIEWSEDDRMKVMIPEFDETDKITKRLLLSYHASIYDPFGFVLASTLKLKILIHKVWTGGFDWDDELDTNLLKEAKLVIKDIKKLNSFSFQRKIFDQQTDEFDLWIFVDANKNAIGAACYLTNGSTGSLIYAKSKLIKPRKIVSSELLALTMGANISQTLADLLKPKEIVLFSDSLDNVKRLDEDINRYPYPVAVHLFNIKSKVATIQHVNGKKNPADAFTRGVTIDELEKLHRLNIQDIVNDPPSLMMLQTNHNDKTIMDTMTKCVYNHHHQHNVHNNNGQTVGSLPRPPRIKEHPNSAVVKKHEPVTLSCKADGDPEPVIDWYRDNELVKKSSNHIYLNNGDLFILKVMNHRKERDTGIYYCLARNIHGKARSHNASIEIATIRDDFRTLPKNVFATVGEMAMMECSPPRGYPEPTVKWRKDDHLLPMNGRYRLSGTNLQINNVQPEDNGRYQCIAQNMAGSRESPQAQLNVRVKPHFIIKPEDMTALANEIAEIHCKVGGDPVPNVSWRREGGQISSQRASITEDNSLRIFNVTEEDEGLYICQAENLVDRISHSATLIVHSKPTFLIEPKDVRVTMNSMARFDCVANGNPRPSVFWNKEGNQFLMFPDNKYERFMVTPEGSLIISPVKKEDKGYYVCSALSVVSSARTKAYLNISSSADLPPPIIVLGPADQTLPEHTTAILPCDVTGAPQPSLKWFFNNSPVPVNTVARFNILDTGTLQIDDLQLSDSGEYKCLAYSENGEASWSARLTVVSPHSTNTMFHRMPDPATFPDAPSRPNIMNVTETSVTISWIRTGRDGTSPFKGVIIEYFSPDYHNEWIKAAKGIISDRFTINGLKSGSRYYFLVRSENGHGIGPPSPISYEARTLGPIAAANAAAANHMMATRMLDMNDIRKKLENTIIELKDVRTISSSAVKLFWNVHGGSNHDYIEGFYIRYRKIDPNQEYNNNHNGGGDLRENYSENKYQMHTIYNGGATTYIINNLPKYTAFEFFLVPFYKSIDGRPSNSRIVRTLEGVPSASPTMIKARPISSDSALITWQPPPMEEMNGLLLGYIIFVHGAYTAYNINLTVNANTTSYLLRNLTSETEYVIQITAFTSVGVGVPSAPLTFIMDPLMMSNDDVIYMNEHNQTGILDSSNVWICVLIISLIILSLIVLLLGFLLFKKRSAIIRKNNENSMINRELKSTQPNDLFCSRPFDFPKGWQQNDNITKQQQQQQHSLGTMIKLSPTLITTDNNGYSTVTTDDQAADYADYDYVSQQGENNYESTTYEPYPSTATTITARDNDDGPIAYASSSIVINNNNNNNTLNNNSYRLNNSQTNNNNSNNHQPMQWRTQLLNVNKNDNHMKPLNFTATLDRGTLMLNSNNNNSNSSSVIDNRYGKKNLFINDIINGIGSGGKNINVTEPLISSGHHLNHHHNHMDYGDNDINHYHYADSAAYCSSGVNIGADAAGIATTGNVTQIPSSKLMANQVKYGSLSRINKQQQQQLQQQSHYHFDNIKNGSNNNFLQNDNNNLKTKPSSSFALTSTNDNNTIQSPKTPLKNQFEFDIKAFSKNRTHLIQNPLLTNNQQQPMGVMMMMNPNTQYESRTIKQQQTSLNDMNHAGSIYLSRRADSKNIIDICDSESTYQELS</sequence>
<dbReference type="InterPro" id="IPR043502">
    <property type="entry name" value="DNA/RNA_pol_sf"/>
</dbReference>
<dbReference type="GO" id="GO:0005886">
    <property type="term" value="C:plasma membrane"/>
    <property type="evidence" value="ECO:0007669"/>
    <property type="project" value="TreeGrafter"/>
</dbReference>